<dbReference type="OrthoDB" id="1711021at2"/>
<evidence type="ECO:0000313" key="10">
    <source>
        <dbReference type="EMBL" id="SMC26253.1"/>
    </source>
</evidence>
<evidence type="ECO:0000259" key="9">
    <source>
        <dbReference type="Pfam" id="PF12704"/>
    </source>
</evidence>
<keyword evidence="11" id="KW-1185">Reference proteome</keyword>
<evidence type="ECO:0000256" key="4">
    <source>
        <dbReference type="ARBA" id="ARBA00022692"/>
    </source>
</evidence>
<evidence type="ECO:0000256" key="3">
    <source>
        <dbReference type="ARBA" id="ARBA00022475"/>
    </source>
</evidence>
<feature type="transmembrane region" description="Helical" evidence="7">
    <location>
        <begin position="353"/>
        <end position="375"/>
    </location>
</feature>
<evidence type="ECO:0000256" key="1">
    <source>
        <dbReference type="ARBA" id="ARBA00004651"/>
    </source>
</evidence>
<evidence type="ECO:0000313" key="11">
    <source>
        <dbReference type="Proteomes" id="UP000192468"/>
    </source>
</evidence>
<dbReference type="InterPro" id="IPR051447">
    <property type="entry name" value="Lipoprotein-release_system"/>
</dbReference>
<evidence type="ECO:0000259" key="8">
    <source>
        <dbReference type="Pfam" id="PF02687"/>
    </source>
</evidence>
<feature type="domain" description="ABC3 transporter permease C-terminal" evidence="8">
    <location>
        <begin position="705"/>
        <end position="823"/>
    </location>
</feature>
<keyword evidence="6 7" id="KW-0472">Membrane</keyword>
<sequence>MSIILKFILKNIKEKKLRTFLIVISIAASTALFFAANGIASTIKQTEVNLMKSYYGSAEIQIAAGPKSPSPYVSTTRADFYSDKLDYVIGEIDAGATYEHTKDDIVQSQLQGIDYDDVMKMNPLTLSSEQNIKPFQGNKIIISEKTAEKYNLQIGSKMNLKVTDGKEAFTVVGIAKAESIFKMEGQGQNILAIIPKATAENLNDVKGKVSTIYIKTKNPNDKDSMIETLSKEYKKYVVNETINMKQIDEETKSISNIFMVLLIIVLGMSIFIIYTVFKVITVERLPIIGTFRSIGATKLTTDLVLLLESAVYGVIGGIIGVLGGIGIVKLAAIGLSSASGGIGVSIDYSLTQILQAFIFAVIVSILSALIPIISVSKLSVKDVVLNTVDIVERKRIWKLILACIFIIFAFVAPKVSPKENVMVIGLIGMILGIIGVVMLVPYFTDIFAIILQWIYALIFRNEGILAAKNIRNNKNIINNISLLTIGISTLFMLNVVSTSLGKELVKAYEIFKTDIMISGNIQNGTLPKIKNTNGVSDAGGMYTTYSVNIVGQKTKILEIYGYNPNNFNKYLKVNFDQDKNSILKNVYDDREIVLTDSIANAINAKVGDVITLDTLKGNKNYRISGTFSTLMDNGNMAMISEKYLKQDFKVSNYTMAFVNTNISPDTVVKTLKDEFKGQPINAITFANMEAENELSIDMELMLIRMFPIISLIIGAFGVLNNFLISYMERKRQLAVMASVGMSRRQTRKMLFVEALSVGIIGAVMGMLGGIVLTNVIPSLLAAWNFPMEMSYDVVTFITCFVLGIVITMLSSLAPSFKSSKLNIIDAIKYE</sequence>
<feature type="transmembrane region" description="Helical" evidence="7">
    <location>
        <begin position="793"/>
        <end position="813"/>
    </location>
</feature>
<dbReference type="PANTHER" id="PTHR30489">
    <property type="entry name" value="LIPOPROTEIN-RELEASING SYSTEM TRANSMEMBRANE PROTEIN LOLE"/>
    <property type="match status" value="1"/>
</dbReference>
<feature type="transmembrane region" description="Helical" evidence="7">
    <location>
        <begin position="396"/>
        <end position="416"/>
    </location>
</feature>
<dbReference type="AlphaFoldDB" id="A0A1W1XQL8"/>
<comment type="similarity">
    <text evidence="2">Belongs to the ABC-4 integral membrane protein family. LolC/E subfamily.</text>
</comment>
<feature type="transmembrane region" description="Helical" evidence="7">
    <location>
        <begin position="422"/>
        <end position="455"/>
    </location>
</feature>
<gene>
    <name evidence="10" type="ORF">SAMN02745134_02751</name>
</gene>
<dbReference type="GO" id="GO:0098797">
    <property type="term" value="C:plasma membrane protein complex"/>
    <property type="evidence" value="ECO:0007669"/>
    <property type="project" value="TreeGrafter"/>
</dbReference>
<reference evidence="10 11" key="1">
    <citation type="submission" date="2017-04" db="EMBL/GenBank/DDBJ databases">
        <authorList>
            <person name="Afonso C.L."/>
            <person name="Miller P.J."/>
            <person name="Scott M.A."/>
            <person name="Spackman E."/>
            <person name="Goraichik I."/>
            <person name="Dimitrov K.M."/>
            <person name="Suarez D.L."/>
            <person name="Swayne D.E."/>
        </authorList>
    </citation>
    <scope>NUCLEOTIDE SEQUENCE [LARGE SCALE GENOMIC DNA]</scope>
    <source>
        <strain evidence="10 11">DSM 12555</strain>
    </source>
</reference>
<dbReference type="InterPro" id="IPR003838">
    <property type="entry name" value="ABC3_permease_C"/>
</dbReference>
<evidence type="ECO:0000256" key="7">
    <source>
        <dbReference type="SAM" id="Phobius"/>
    </source>
</evidence>
<comment type="subcellular location">
    <subcellularLocation>
        <location evidence="1">Cell membrane</location>
        <topology evidence="1">Multi-pass membrane protein</topology>
    </subcellularLocation>
</comment>
<dbReference type="Pfam" id="PF12704">
    <property type="entry name" value="MacB_PCD"/>
    <property type="match status" value="2"/>
</dbReference>
<dbReference type="GO" id="GO:0044874">
    <property type="term" value="P:lipoprotein localization to outer membrane"/>
    <property type="evidence" value="ECO:0007669"/>
    <property type="project" value="TreeGrafter"/>
</dbReference>
<dbReference type="InterPro" id="IPR025857">
    <property type="entry name" value="MacB_PCD"/>
</dbReference>
<proteinExistence type="inferred from homology"/>
<feature type="domain" description="ABC3 transporter permease C-terminal" evidence="8">
    <location>
        <begin position="260"/>
        <end position="379"/>
    </location>
</feature>
<dbReference type="PANTHER" id="PTHR30489:SF0">
    <property type="entry name" value="LIPOPROTEIN-RELEASING SYSTEM TRANSMEMBRANE PROTEIN LOLE"/>
    <property type="match status" value="1"/>
</dbReference>
<name>A0A1W1XQL8_9CLOT</name>
<keyword evidence="4 7" id="KW-0812">Transmembrane</keyword>
<protein>
    <submittedName>
        <fullName evidence="10">Putative ABC transport system permease protein</fullName>
    </submittedName>
</protein>
<dbReference type="STRING" id="1121291.SAMN02745134_02751"/>
<dbReference type="RefSeq" id="WP_084116565.1">
    <property type="nucleotide sequence ID" value="NZ_FWXH01000012.1"/>
</dbReference>
<feature type="transmembrane region" description="Helical" evidence="7">
    <location>
        <begin position="476"/>
        <end position="496"/>
    </location>
</feature>
<keyword evidence="3" id="KW-1003">Cell membrane</keyword>
<feature type="transmembrane region" description="Helical" evidence="7">
    <location>
        <begin position="701"/>
        <end position="723"/>
    </location>
</feature>
<evidence type="ECO:0000256" key="2">
    <source>
        <dbReference type="ARBA" id="ARBA00005236"/>
    </source>
</evidence>
<feature type="transmembrane region" description="Helical" evidence="7">
    <location>
        <begin position="303"/>
        <end position="333"/>
    </location>
</feature>
<dbReference type="Pfam" id="PF02687">
    <property type="entry name" value="FtsX"/>
    <property type="match status" value="2"/>
</dbReference>
<feature type="domain" description="MacB-like periplasmic core" evidence="9">
    <location>
        <begin position="22"/>
        <end position="228"/>
    </location>
</feature>
<evidence type="ECO:0000256" key="5">
    <source>
        <dbReference type="ARBA" id="ARBA00022989"/>
    </source>
</evidence>
<feature type="transmembrane region" description="Helical" evidence="7">
    <location>
        <begin position="750"/>
        <end position="773"/>
    </location>
</feature>
<dbReference type="EMBL" id="FWXH01000012">
    <property type="protein sequence ID" value="SMC26253.1"/>
    <property type="molecule type" value="Genomic_DNA"/>
</dbReference>
<feature type="transmembrane region" description="Helical" evidence="7">
    <location>
        <begin position="20"/>
        <end position="40"/>
    </location>
</feature>
<feature type="domain" description="MacB-like periplasmic core" evidence="9">
    <location>
        <begin position="481"/>
        <end position="671"/>
    </location>
</feature>
<evidence type="ECO:0000256" key="6">
    <source>
        <dbReference type="ARBA" id="ARBA00023136"/>
    </source>
</evidence>
<feature type="transmembrane region" description="Helical" evidence="7">
    <location>
        <begin position="257"/>
        <end position="282"/>
    </location>
</feature>
<accession>A0A1W1XQL8</accession>
<dbReference type="Proteomes" id="UP000192468">
    <property type="component" value="Unassembled WGS sequence"/>
</dbReference>
<organism evidence="10 11">
    <name type="scientific">Clostridium acidisoli DSM 12555</name>
    <dbReference type="NCBI Taxonomy" id="1121291"/>
    <lineage>
        <taxon>Bacteria</taxon>
        <taxon>Bacillati</taxon>
        <taxon>Bacillota</taxon>
        <taxon>Clostridia</taxon>
        <taxon>Eubacteriales</taxon>
        <taxon>Clostridiaceae</taxon>
        <taxon>Clostridium</taxon>
    </lineage>
</organism>
<keyword evidence="5 7" id="KW-1133">Transmembrane helix</keyword>